<evidence type="ECO:0000256" key="2">
    <source>
        <dbReference type="SAM" id="MobiDB-lite"/>
    </source>
</evidence>
<feature type="region of interest" description="Disordered" evidence="2">
    <location>
        <begin position="74"/>
        <end position="201"/>
    </location>
</feature>
<feature type="compositionally biased region" description="Basic and acidic residues" evidence="2">
    <location>
        <begin position="346"/>
        <end position="365"/>
    </location>
</feature>
<keyword evidence="1" id="KW-0233">DNA recombination</keyword>
<feature type="compositionally biased region" description="Low complexity" evidence="2">
    <location>
        <begin position="119"/>
        <end position="137"/>
    </location>
</feature>
<feature type="compositionally biased region" description="Low complexity" evidence="2">
    <location>
        <begin position="74"/>
        <end position="104"/>
    </location>
</feature>
<dbReference type="Gene3D" id="3.40.50.150">
    <property type="entry name" value="Vaccinia Virus protein VP39"/>
    <property type="match status" value="1"/>
</dbReference>
<feature type="compositionally biased region" description="Basic residues" evidence="2">
    <location>
        <begin position="487"/>
        <end position="496"/>
    </location>
</feature>
<feature type="compositionally biased region" description="Basic and acidic residues" evidence="2">
    <location>
        <begin position="428"/>
        <end position="443"/>
    </location>
</feature>
<dbReference type="Proteomes" id="UP001189429">
    <property type="component" value="Unassembled WGS sequence"/>
</dbReference>
<gene>
    <name evidence="3" type="ORF">PCOR1329_LOCUS14320</name>
</gene>
<feature type="region of interest" description="Disordered" evidence="2">
    <location>
        <begin position="327"/>
        <end position="528"/>
    </location>
</feature>
<evidence type="ECO:0000313" key="4">
    <source>
        <dbReference type="Proteomes" id="UP001189429"/>
    </source>
</evidence>
<dbReference type="SUPFAM" id="SSF53335">
    <property type="entry name" value="S-adenosyl-L-methionine-dependent methyltransferases"/>
    <property type="match status" value="1"/>
</dbReference>
<dbReference type="Gene3D" id="1.10.443.10">
    <property type="entry name" value="Intergrase catalytic core"/>
    <property type="match status" value="1"/>
</dbReference>
<reference evidence="3" key="1">
    <citation type="submission" date="2023-10" db="EMBL/GenBank/DDBJ databases">
        <authorList>
            <person name="Chen Y."/>
            <person name="Shah S."/>
            <person name="Dougan E. K."/>
            <person name="Thang M."/>
            <person name="Chan C."/>
        </authorList>
    </citation>
    <scope>NUCLEOTIDE SEQUENCE [LARGE SCALE GENOMIC DNA]</scope>
</reference>
<proteinExistence type="predicted"/>
<feature type="compositionally biased region" description="Basic and acidic residues" evidence="2">
    <location>
        <begin position="373"/>
        <end position="391"/>
    </location>
</feature>
<feature type="non-terminal residue" evidence="3">
    <location>
        <position position="1780"/>
    </location>
</feature>
<comment type="caution">
    <text evidence="3">The sequence shown here is derived from an EMBL/GenBank/DDBJ whole genome shotgun (WGS) entry which is preliminary data.</text>
</comment>
<dbReference type="InterPro" id="IPR029063">
    <property type="entry name" value="SAM-dependent_MTases_sf"/>
</dbReference>
<dbReference type="InterPro" id="IPR011010">
    <property type="entry name" value="DNA_brk_join_enz"/>
</dbReference>
<keyword evidence="4" id="KW-1185">Reference proteome</keyword>
<protein>
    <recommendedName>
        <fullName evidence="5">Tyr recombinase domain-containing protein</fullName>
    </recommendedName>
</protein>
<name>A0ABN9QUU9_9DINO</name>
<feature type="compositionally biased region" description="Low complexity" evidence="2">
    <location>
        <begin position="504"/>
        <end position="513"/>
    </location>
</feature>
<evidence type="ECO:0000313" key="3">
    <source>
        <dbReference type="EMBL" id="CAK0808874.1"/>
    </source>
</evidence>
<evidence type="ECO:0000256" key="1">
    <source>
        <dbReference type="ARBA" id="ARBA00023172"/>
    </source>
</evidence>
<sequence length="1780" mass="193351">MEDVRVPCRSTSEHLEDTLGATEDVRVPRRCILEHPEATLGAIEDVSGGAVDPCPLSGARAAAGGEAWAMAPKKRPAAAARRGSAALRRPASLAPRAAEAAPAATRHRAPTAASPSRKAAGAEGAAEAAEADGGSALRRPRSGGRGSRKGERLALGDRTAVGLDDDDDIAADSRHEAGRPAGEWYQGETWPTAATSGPRKGQPPIIEVEMDGLATFKVLGQAPQDDGTVPDPMHGEPPPLWEAAYTGAEKPAQRRELAVAFDDTVRTPVLHFCSVEVHADECRLGEDLVDAQVLHVGRWRCAAPPLRGYAGEELTRDQEDRAIADARRVQGRPAKRSSPPGPPPGHRGERGTGADGSKSDARREGPGGGASAHARDRGVSARLGELRERAAQRGRPAGRSGGLRSAPARIRSNSPEDEGGRGALVEAKSAERSHSPRWEKARDGAPSAPAEGRASLSSKILDKAKSRGTSSQRGSSAGGGGSSRGSPPRKAKREKQKRREESDGSASSEGSSSKRFHDARLSARDKAKRLVERKPGVITERALTKMRSYLVSKGRAVVDDAAPRVLNYFTSVYLPSCQGRLRARSELEMRTLATAVDAAARHASVVGDGRVSITDDREREAFLRNEKRDMHYRKLEGQVWLELVMRALNAMWSARRSCWPGDASSGVKRKGAKPSGTQVQMFWNLERTVESFLAAGPELPEQTAATFLTSRQVTYTGEVVRKAEDLSWSRVLPSLPPLVRCASLGVMCLCDTRMQEWFSRPELTLVPLESVSERPRPGRVMCEPPSRIPLGRGLLERGLVVPLREQDLIAVAGQPLLNGLFGVPKGEPSPNGDPGTLRLIMNLTATNSFTVDFAGDIAALPYFAQWRSLIIGPGEELTWSFDDLKGAFYLFRLPKCWAPLFAFDVKFAPQELGLQGHWPSSEPRWVVTMPMGYKSAMGLVQYLHRRMLVQGLQSPLGHPQPREIRKDRGVPALRVGGGMRDVWQVYCDDADYAEKVERRACEPHSAEGGQVEESGDDGRFAQAARAKHRALDAPLSEKNGRVSHCQRLGACVDGRDGRVVVPAARAGLAVQLTLHLLCSKVSRKDAQVVAGHWCHLDCFRRECPCVFTRVWKLINAWTGPPRQHLSPAVSAEFFLALCLLPLHQFDLRCPVSPMVTCSGASETGGGACWSNKLRPSAVAPSLADLCQGRAAGRDEVGLVELFSGIEGGRMAFDRLGIEVAAHATAELLPEVFTLGENVSSMTAADRGRFSQVMGVVPVELCASGRSPVKRPRLYWVDWPLGPETSEFQRQQKDEVIEAVLTGSWPSWAEQLEQGARRPRGEKGAWATFVRSIPRERPPPSPAGLGVTDQAARERWAADKYRYPPCQYRRDNLVEASAASARTWESGAKRKLRPLTSRERAVRLGFPWNHCCWAVPKSESGTIDEDVKCSLLGNSFSAPVVAFLLGRGLVAAGVLSEPPTVAECWGAPGGEGSLYLELLLAIFKGSDVRAATGGLWKSAGWPRRGVDADRWLLRTCLSFKQGGAHINVLELQALLTAVSWRMRSRANMRTRFIHFCDFQVSIAVACKGRSQSRQLQSILMRLNALLLATSSHPFWVFVRSELNPALAMAGFALEEGDKATAAAVLVCFNGILRPVECMLTAGQCTFDLDRGAVHLNLGFTNGGKRSGTAERVTIDELEAVVLLAELLQGRPAGAQLYPRGTGGFRRAFRRLVQSIGADPDRYKSHSLRRGGATHHFKILGSLSKTCIRGRWRHQPTARIYIQDGAAMLERHGLSAKERRLI</sequence>
<dbReference type="EMBL" id="CAUYUJ010004274">
    <property type="protein sequence ID" value="CAK0808874.1"/>
    <property type="molecule type" value="Genomic_DNA"/>
</dbReference>
<dbReference type="SUPFAM" id="SSF56349">
    <property type="entry name" value="DNA breaking-rejoining enzymes"/>
    <property type="match status" value="1"/>
</dbReference>
<evidence type="ECO:0008006" key="5">
    <source>
        <dbReference type="Google" id="ProtNLM"/>
    </source>
</evidence>
<feature type="compositionally biased region" description="Basic and acidic residues" evidence="2">
    <location>
        <begin position="515"/>
        <end position="528"/>
    </location>
</feature>
<accession>A0ABN9QUU9</accession>
<organism evidence="3 4">
    <name type="scientific">Prorocentrum cordatum</name>
    <dbReference type="NCBI Taxonomy" id="2364126"/>
    <lineage>
        <taxon>Eukaryota</taxon>
        <taxon>Sar</taxon>
        <taxon>Alveolata</taxon>
        <taxon>Dinophyceae</taxon>
        <taxon>Prorocentrales</taxon>
        <taxon>Prorocentraceae</taxon>
        <taxon>Prorocentrum</taxon>
    </lineage>
</organism>
<dbReference type="InterPro" id="IPR013762">
    <property type="entry name" value="Integrase-like_cat_sf"/>
</dbReference>